<dbReference type="AlphaFoldDB" id="A0A8D0GU93"/>
<feature type="chain" id="PRO_5034414498" evidence="5">
    <location>
        <begin position="20"/>
        <end position="255"/>
    </location>
</feature>
<evidence type="ECO:0000313" key="8">
    <source>
        <dbReference type="Proteomes" id="UP000694392"/>
    </source>
</evidence>
<dbReference type="GO" id="GO:0005576">
    <property type="term" value="C:extracellular region"/>
    <property type="evidence" value="ECO:0007669"/>
    <property type="project" value="UniProtKB-SubCell"/>
</dbReference>
<keyword evidence="8" id="KW-1185">Reference proteome</keyword>
<dbReference type="PROSITE" id="PS51041">
    <property type="entry name" value="EMI"/>
    <property type="match status" value="1"/>
</dbReference>
<proteinExistence type="predicted"/>
<organism evidence="7 8">
    <name type="scientific">Sphenodon punctatus</name>
    <name type="common">Tuatara</name>
    <name type="synonym">Hatteria punctata</name>
    <dbReference type="NCBI Taxonomy" id="8508"/>
    <lineage>
        <taxon>Eukaryota</taxon>
        <taxon>Metazoa</taxon>
        <taxon>Chordata</taxon>
        <taxon>Craniata</taxon>
        <taxon>Vertebrata</taxon>
        <taxon>Euteleostomi</taxon>
        <taxon>Lepidosauria</taxon>
        <taxon>Sphenodontia</taxon>
        <taxon>Sphenodontidae</taxon>
        <taxon>Sphenodon</taxon>
    </lineage>
</organism>
<evidence type="ECO:0000256" key="1">
    <source>
        <dbReference type="ARBA" id="ARBA00004613"/>
    </source>
</evidence>
<feature type="domain" description="EMI" evidence="6">
    <location>
        <begin position="51"/>
        <end position="125"/>
    </location>
</feature>
<comment type="subcellular location">
    <subcellularLocation>
        <location evidence="1">Secreted</location>
    </subcellularLocation>
</comment>
<dbReference type="Ensembl" id="ENSSPUT00000014727.1">
    <property type="protein sequence ID" value="ENSSPUP00000013810.1"/>
    <property type="gene ID" value="ENSSPUG00000010633.1"/>
</dbReference>
<evidence type="ECO:0000256" key="4">
    <source>
        <dbReference type="ARBA" id="ARBA00023157"/>
    </source>
</evidence>
<dbReference type="InterPro" id="IPR011489">
    <property type="entry name" value="EMI_domain"/>
</dbReference>
<evidence type="ECO:0000259" key="6">
    <source>
        <dbReference type="PROSITE" id="PS51041"/>
    </source>
</evidence>
<dbReference type="InterPro" id="IPR050392">
    <property type="entry name" value="Collagen/C1q_domain"/>
</dbReference>
<reference evidence="7" key="2">
    <citation type="submission" date="2025-09" db="UniProtKB">
        <authorList>
            <consortium name="Ensembl"/>
        </authorList>
    </citation>
    <scope>IDENTIFICATION</scope>
</reference>
<dbReference type="GO" id="GO:0005794">
    <property type="term" value="C:Golgi apparatus"/>
    <property type="evidence" value="ECO:0007669"/>
    <property type="project" value="Ensembl"/>
</dbReference>
<feature type="signal peptide" evidence="5">
    <location>
        <begin position="1"/>
        <end position="19"/>
    </location>
</feature>
<dbReference type="PANTHER" id="PTHR15427:SF19">
    <property type="entry name" value="COLLAGEN ALPHA-1(XXVI) CHAIN"/>
    <property type="match status" value="1"/>
</dbReference>
<name>A0A8D0GU93_SPHPU</name>
<keyword evidence="2" id="KW-0964">Secreted</keyword>
<evidence type="ECO:0000256" key="3">
    <source>
        <dbReference type="ARBA" id="ARBA00022729"/>
    </source>
</evidence>
<evidence type="ECO:0000313" key="7">
    <source>
        <dbReference type="Ensembl" id="ENSSPUP00000013810.1"/>
    </source>
</evidence>
<accession>A0A8D0GU93</accession>
<dbReference type="Pfam" id="PF07546">
    <property type="entry name" value="EMI"/>
    <property type="match status" value="1"/>
</dbReference>
<dbReference type="GO" id="GO:0031012">
    <property type="term" value="C:extracellular matrix"/>
    <property type="evidence" value="ECO:0007669"/>
    <property type="project" value="Ensembl"/>
</dbReference>
<dbReference type="GeneTree" id="ENSGT00940000161716"/>
<keyword evidence="4" id="KW-1015">Disulfide bond</keyword>
<dbReference type="Proteomes" id="UP000694392">
    <property type="component" value="Unplaced"/>
</dbReference>
<dbReference type="GO" id="GO:0010811">
    <property type="term" value="P:positive regulation of cell-substrate adhesion"/>
    <property type="evidence" value="ECO:0007669"/>
    <property type="project" value="Ensembl"/>
</dbReference>
<sequence>MKLVFFLPWWCCFCGCTLGTGFLYQFPASALQHNYPEQSSGGSQSNGFTNRRHWCHYTVTRTVSCQVQNGSETVIQRVYQSCRWPGPCANLVRTLIRPTYKMSYRTVTALEWRCCPGFMGNNCEEGKSAGDLYVPFGGNLREGVKVMMDQLLLGGSSAHFQKYVFSSSVSLSINFHTKHRQSFSVAGLEPYQIFTTIFVFGKCFAYSPVLGFPPENFRHFPHPKNSGTKKSLKVTKNNNGMKLTKPLKVISEQKS</sequence>
<keyword evidence="3 5" id="KW-0732">Signal</keyword>
<dbReference type="GO" id="GO:0005783">
    <property type="term" value="C:endoplasmic reticulum"/>
    <property type="evidence" value="ECO:0007669"/>
    <property type="project" value="Ensembl"/>
</dbReference>
<protein>
    <submittedName>
        <fullName evidence="7">Collagen type XXVI alpha 1 chain</fullName>
    </submittedName>
</protein>
<evidence type="ECO:0000256" key="2">
    <source>
        <dbReference type="ARBA" id="ARBA00022525"/>
    </source>
</evidence>
<gene>
    <name evidence="7" type="primary">COL26A1</name>
</gene>
<evidence type="ECO:0000256" key="5">
    <source>
        <dbReference type="SAM" id="SignalP"/>
    </source>
</evidence>
<reference evidence="7" key="1">
    <citation type="submission" date="2025-08" db="UniProtKB">
        <authorList>
            <consortium name="Ensembl"/>
        </authorList>
    </citation>
    <scope>IDENTIFICATION</scope>
</reference>
<dbReference type="PANTHER" id="PTHR15427">
    <property type="entry name" value="EMILIN ELASTIN MICROFIBRIL INTERFACE-LOCATED PROTEIN ELASTIN MICROFIBRIL INTERFACER"/>
    <property type="match status" value="1"/>
</dbReference>